<protein>
    <submittedName>
        <fullName evidence="1">Chaperonin 10-like protein</fullName>
    </submittedName>
</protein>
<accession>A0ACB8AJ10</accession>
<sequence length="429" mass="46226">MSSPVGDQKVVRLYPPSYDIRVETTDIPKIEHPDDAIVKIKLAGLCGSDLHTYRGTEAVTQPFICGHEFVGHVVALGASFHAGASGRPLLYSTLQIGDKVVSPFTVSCGECHFCRIGFTSRCEGSRLFGTATTAGGQAQYVRVPRAGGTLYRLSDIGSDTCGAGEINKETIANLADSSLLLLCDILPTGVFAAFQALNHPKLLPITSALSYPYSSGPANIASQEFYLTPQDTTLTIAVIGLGPVGLCATVSLIDMLESRGLIYRIVAVDPTDSRRNKMAVIYSKLSDKQDQFAVASIEEAKDIVKTWTDGVGCNAVLEVVGNNSALALSYELVRPFGCISSVGVHGEPHVPFRGRELYDKNVSMEFGRCPVRAMFPMALGILLRRQDVFGAVGGEISLVEKIVSIDDAKEYYDLFHTGKCGKILFDPWM</sequence>
<name>A0ACB8AJ10_9AGAM</name>
<dbReference type="Proteomes" id="UP000790377">
    <property type="component" value="Unassembled WGS sequence"/>
</dbReference>
<evidence type="ECO:0000313" key="2">
    <source>
        <dbReference type="Proteomes" id="UP000790377"/>
    </source>
</evidence>
<gene>
    <name evidence="1" type="ORF">BJ138DRAFT_1002400</name>
</gene>
<reference evidence="1" key="1">
    <citation type="journal article" date="2021" name="New Phytol.">
        <title>Evolutionary innovations through gain and loss of genes in the ectomycorrhizal Boletales.</title>
        <authorList>
            <person name="Wu G."/>
            <person name="Miyauchi S."/>
            <person name="Morin E."/>
            <person name="Kuo A."/>
            <person name="Drula E."/>
            <person name="Varga T."/>
            <person name="Kohler A."/>
            <person name="Feng B."/>
            <person name="Cao Y."/>
            <person name="Lipzen A."/>
            <person name="Daum C."/>
            <person name="Hundley H."/>
            <person name="Pangilinan J."/>
            <person name="Johnson J."/>
            <person name="Barry K."/>
            <person name="LaButti K."/>
            <person name="Ng V."/>
            <person name="Ahrendt S."/>
            <person name="Min B."/>
            <person name="Choi I.G."/>
            <person name="Park H."/>
            <person name="Plett J.M."/>
            <person name="Magnuson J."/>
            <person name="Spatafora J.W."/>
            <person name="Nagy L.G."/>
            <person name="Henrissat B."/>
            <person name="Grigoriev I.V."/>
            <person name="Yang Z.L."/>
            <person name="Xu J."/>
            <person name="Martin F.M."/>
        </authorList>
    </citation>
    <scope>NUCLEOTIDE SEQUENCE</scope>
    <source>
        <strain evidence="1">ATCC 28755</strain>
    </source>
</reference>
<keyword evidence="2" id="KW-1185">Reference proteome</keyword>
<dbReference type="EMBL" id="MU267631">
    <property type="protein sequence ID" value="KAH7913440.1"/>
    <property type="molecule type" value="Genomic_DNA"/>
</dbReference>
<comment type="caution">
    <text evidence="1">The sequence shown here is derived from an EMBL/GenBank/DDBJ whole genome shotgun (WGS) entry which is preliminary data.</text>
</comment>
<evidence type="ECO:0000313" key="1">
    <source>
        <dbReference type="EMBL" id="KAH7913440.1"/>
    </source>
</evidence>
<organism evidence="1 2">
    <name type="scientific">Hygrophoropsis aurantiaca</name>
    <dbReference type="NCBI Taxonomy" id="72124"/>
    <lineage>
        <taxon>Eukaryota</taxon>
        <taxon>Fungi</taxon>
        <taxon>Dikarya</taxon>
        <taxon>Basidiomycota</taxon>
        <taxon>Agaricomycotina</taxon>
        <taxon>Agaricomycetes</taxon>
        <taxon>Agaricomycetidae</taxon>
        <taxon>Boletales</taxon>
        <taxon>Coniophorineae</taxon>
        <taxon>Hygrophoropsidaceae</taxon>
        <taxon>Hygrophoropsis</taxon>
    </lineage>
</organism>
<proteinExistence type="predicted"/>